<dbReference type="RefSeq" id="WP_099285224.1">
    <property type="nucleotide sequence ID" value="NZ_BEWP01000001.1"/>
</dbReference>
<organism evidence="3 4">
    <name type="scientific">Gluconobacter kondonii</name>
    <dbReference type="NCBI Taxonomy" id="941463"/>
    <lineage>
        <taxon>Bacteria</taxon>
        <taxon>Pseudomonadati</taxon>
        <taxon>Pseudomonadota</taxon>
        <taxon>Alphaproteobacteria</taxon>
        <taxon>Acetobacterales</taxon>
        <taxon>Acetobacteraceae</taxon>
        <taxon>Gluconobacter</taxon>
    </lineage>
</organism>
<protein>
    <submittedName>
        <fullName evidence="3">Acid phosphatase</fullName>
    </submittedName>
</protein>
<dbReference type="SUPFAM" id="SSF56784">
    <property type="entry name" value="HAD-like"/>
    <property type="match status" value="1"/>
</dbReference>
<sequence length="224" mass="24548">MIRSLLLATSLFVAPLAALAAPPANVGDAIMAASAYHDSGDYQRDFDAVVAQARQWIKQTAPKTRHPAIVLDIDETTLSNWDEIRADDFGYIPAGPCDALPKGPCGAIAWEKSGRAPAFASMRALIEEAQANHVAVFFVTGRHEDERDATERNLHLAGIQHWDGLYLRPMTSHGYAALYKAPTRERIERKGYTIIASLGDQPSDLSGGFAEKTFLLPNPFYRIP</sequence>
<dbReference type="Pfam" id="PF03767">
    <property type="entry name" value="Acid_phosphat_B"/>
    <property type="match status" value="1"/>
</dbReference>
<keyword evidence="4" id="KW-1185">Reference proteome</keyword>
<evidence type="ECO:0000256" key="1">
    <source>
        <dbReference type="ARBA" id="ARBA00022729"/>
    </source>
</evidence>
<dbReference type="Gene3D" id="3.40.50.1000">
    <property type="entry name" value="HAD superfamily/HAD-like"/>
    <property type="match status" value="1"/>
</dbReference>
<dbReference type="EMBL" id="BSNV01000002">
    <property type="protein sequence ID" value="GLQ64613.1"/>
    <property type="molecule type" value="Genomic_DNA"/>
</dbReference>
<dbReference type="InterPro" id="IPR005519">
    <property type="entry name" value="Acid_phosphat_B-like"/>
</dbReference>
<dbReference type="PANTHER" id="PTHR31284">
    <property type="entry name" value="ACID PHOSPHATASE-LIKE PROTEIN"/>
    <property type="match status" value="1"/>
</dbReference>
<evidence type="ECO:0000313" key="4">
    <source>
        <dbReference type="Proteomes" id="UP001156629"/>
    </source>
</evidence>
<comment type="caution">
    <text evidence="3">The sequence shown here is derived from an EMBL/GenBank/DDBJ whole genome shotgun (WGS) entry which is preliminary data.</text>
</comment>
<dbReference type="Proteomes" id="UP001156629">
    <property type="component" value="Unassembled WGS sequence"/>
</dbReference>
<dbReference type="InterPro" id="IPR036412">
    <property type="entry name" value="HAD-like_sf"/>
</dbReference>
<dbReference type="GeneID" id="76193316"/>
<dbReference type="PANTHER" id="PTHR31284:SF10">
    <property type="entry name" value="ACID PHOSPHATASE-LIKE PROTEIN"/>
    <property type="match status" value="1"/>
</dbReference>
<feature type="chain" id="PRO_5046456531" evidence="2">
    <location>
        <begin position="21"/>
        <end position="224"/>
    </location>
</feature>
<feature type="signal peptide" evidence="2">
    <location>
        <begin position="1"/>
        <end position="20"/>
    </location>
</feature>
<keyword evidence="1 2" id="KW-0732">Signal</keyword>
<proteinExistence type="predicted"/>
<accession>A0ABQ5WM78</accession>
<gene>
    <name evidence="3" type="ORF">GCM10007870_01970</name>
</gene>
<evidence type="ECO:0000256" key="2">
    <source>
        <dbReference type="SAM" id="SignalP"/>
    </source>
</evidence>
<evidence type="ECO:0000313" key="3">
    <source>
        <dbReference type="EMBL" id="GLQ64613.1"/>
    </source>
</evidence>
<reference evidence="4" key="1">
    <citation type="journal article" date="2019" name="Int. J. Syst. Evol. Microbiol.">
        <title>The Global Catalogue of Microorganisms (GCM) 10K type strain sequencing project: providing services to taxonomists for standard genome sequencing and annotation.</title>
        <authorList>
            <consortium name="The Broad Institute Genomics Platform"/>
            <consortium name="The Broad Institute Genome Sequencing Center for Infectious Disease"/>
            <person name="Wu L."/>
            <person name="Ma J."/>
        </authorList>
    </citation>
    <scope>NUCLEOTIDE SEQUENCE [LARGE SCALE GENOMIC DNA]</scope>
    <source>
        <strain evidence="4">NBRC 3266</strain>
    </source>
</reference>
<dbReference type="InterPro" id="IPR023214">
    <property type="entry name" value="HAD_sf"/>
</dbReference>
<name>A0ABQ5WM78_9PROT</name>